<dbReference type="EMBL" id="CAIZ01000006">
    <property type="protein sequence ID" value="CCH68503.1"/>
    <property type="molecule type" value="Genomic_DNA"/>
</dbReference>
<evidence type="ECO:0000256" key="5">
    <source>
        <dbReference type="SAM" id="Phobius"/>
    </source>
</evidence>
<feature type="transmembrane region" description="Helical" evidence="5">
    <location>
        <begin position="103"/>
        <end position="119"/>
    </location>
</feature>
<feature type="transmembrane region" description="Helical" evidence="5">
    <location>
        <begin position="12"/>
        <end position="39"/>
    </location>
</feature>
<dbReference type="GO" id="GO:0005886">
    <property type="term" value="C:plasma membrane"/>
    <property type="evidence" value="ECO:0007669"/>
    <property type="project" value="UniProtKB-SubCell"/>
</dbReference>
<dbReference type="Pfam" id="PF07690">
    <property type="entry name" value="MFS_1"/>
    <property type="match status" value="1"/>
</dbReference>
<dbReference type="STRING" id="1193181.BN10_1030002"/>
<dbReference type="eggNOG" id="COG2814">
    <property type="taxonomic scope" value="Bacteria"/>
</dbReference>
<dbReference type="RefSeq" id="WP_010851407.1">
    <property type="nucleotide sequence ID" value="NZ_HF570956.1"/>
</dbReference>
<dbReference type="AlphaFoldDB" id="N0DXD3"/>
<dbReference type="PANTHER" id="PTHR23534">
    <property type="entry name" value="MFS PERMEASE"/>
    <property type="match status" value="1"/>
</dbReference>
<accession>N0DXD3</accession>
<dbReference type="Gene3D" id="1.20.1250.20">
    <property type="entry name" value="MFS general substrate transporter like domains"/>
    <property type="match status" value="1"/>
</dbReference>
<protein>
    <submittedName>
        <fullName evidence="7">Putative transporter</fullName>
    </submittedName>
</protein>
<proteinExistence type="predicted"/>
<dbReference type="PANTHER" id="PTHR23534:SF1">
    <property type="entry name" value="MAJOR FACILITATOR SUPERFAMILY PROTEIN"/>
    <property type="match status" value="1"/>
</dbReference>
<keyword evidence="3 5" id="KW-1133">Transmembrane helix</keyword>
<comment type="subcellular location">
    <subcellularLocation>
        <location evidence="1">Cell membrane</location>
        <topology evidence="1">Multi-pass membrane protein</topology>
    </subcellularLocation>
</comment>
<keyword evidence="2 5" id="KW-0812">Transmembrane</keyword>
<feature type="transmembrane region" description="Helical" evidence="5">
    <location>
        <begin position="360"/>
        <end position="380"/>
    </location>
</feature>
<dbReference type="InterPro" id="IPR011701">
    <property type="entry name" value="MFS"/>
</dbReference>
<feature type="transmembrane region" description="Helical" evidence="5">
    <location>
        <begin position="386"/>
        <end position="405"/>
    </location>
</feature>
<keyword evidence="4 5" id="KW-0472">Membrane</keyword>
<feature type="transmembrane region" description="Helical" evidence="5">
    <location>
        <begin position="45"/>
        <end position="67"/>
    </location>
</feature>
<evidence type="ECO:0000313" key="7">
    <source>
        <dbReference type="EMBL" id="CCH68503.1"/>
    </source>
</evidence>
<keyword evidence="8" id="KW-1185">Reference proteome</keyword>
<evidence type="ECO:0000256" key="4">
    <source>
        <dbReference type="ARBA" id="ARBA00023136"/>
    </source>
</evidence>
<dbReference type="PROSITE" id="PS50850">
    <property type="entry name" value="MFS"/>
    <property type="match status" value="1"/>
</dbReference>
<dbReference type="InterPro" id="IPR036259">
    <property type="entry name" value="MFS_trans_sf"/>
</dbReference>
<comment type="caution">
    <text evidence="7">The sequence shown here is derived from an EMBL/GenBank/DDBJ whole genome shotgun (WGS) entry which is preliminary data.</text>
</comment>
<dbReference type="InterPro" id="IPR020846">
    <property type="entry name" value="MFS_dom"/>
</dbReference>
<dbReference type="GO" id="GO:0022857">
    <property type="term" value="F:transmembrane transporter activity"/>
    <property type="evidence" value="ECO:0007669"/>
    <property type="project" value="InterPro"/>
</dbReference>
<feature type="transmembrane region" description="Helical" evidence="5">
    <location>
        <begin position="140"/>
        <end position="157"/>
    </location>
</feature>
<evidence type="ECO:0000256" key="2">
    <source>
        <dbReference type="ARBA" id="ARBA00022692"/>
    </source>
</evidence>
<feature type="transmembrane region" description="Helical" evidence="5">
    <location>
        <begin position="297"/>
        <end position="314"/>
    </location>
</feature>
<gene>
    <name evidence="7" type="ORF">BN10_1030002</name>
</gene>
<feature type="domain" description="Major facilitator superfamily (MFS) profile" evidence="6">
    <location>
        <begin position="13"/>
        <end position="415"/>
    </location>
</feature>
<feature type="transmembrane region" description="Helical" evidence="5">
    <location>
        <begin position="265"/>
        <end position="285"/>
    </location>
</feature>
<name>N0DXD3_9MICO</name>
<feature type="transmembrane region" description="Helical" evidence="5">
    <location>
        <begin position="234"/>
        <end position="253"/>
    </location>
</feature>
<evidence type="ECO:0000256" key="1">
    <source>
        <dbReference type="ARBA" id="ARBA00004651"/>
    </source>
</evidence>
<dbReference type="HOGENOM" id="CLU_047644_0_0_11"/>
<organism evidence="7 8">
    <name type="scientific">Phycicoccus elongatus Lp2</name>
    <dbReference type="NCBI Taxonomy" id="1193181"/>
    <lineage>
        <taxon>Bacteria</taxon>
        <taxon>Bacillati</taxon>
        <taxon>Actinomycetota</taxon>
        <taxon>Actinomycetes</taxon>
        <taxon>Micrococcales</taxon>
        <taxon>Intrasporangiaceae</taxon>
        <taxon>Phycicoccus</taxon>
    </lineage>
</organism>
<evidence type="ECO:0000313" key="8">
    <source>
        <dbReference type="Proteomes" id="UP000013167"/>
    </source>
</evidence>
<evidence type="ECO:0000256" key="3">
    <source>
        <dbReference type="ARBA" id="ARBA00022989"/>
    </source>
</evidence>
<feature type="transmembrane region" description="Helical" evidence="5">
    <location>
        <begin position="326"/>
        <end position="348"/>
    </location>
</feature>
<evidence type="ECO:0000259" key="6">
    <source>
        <dbReference type="PROSITE" id="PS50850"/>
    </source>
</evidence>
<feature type="transmembrane region" description="Helical" evidence="5">
    <location>
        <begin position="79"/>
        <end position="97"/>
    </location>
</feature>
<feature type="transmembrane region" description="Helical" evidence="5">
    <location>
        <begin position="177"/>
        <end position="195"/>
    </location>
</feature>
<dbReference type="Proteomes" id="UP000013167">
    <property type="component" value="Unassembled WGS sequence"/>
</dbReference>
<sequence>MRENAVDHVQRRTLATLVVTQVLGGIGLSAGVAVGALLAEDIAGSATYAGLGGTFQVLGTALLAIPMTSLIAARGRRSGLSLGYAAAFLGAIGLVVAGVIGNFPLLLAASLLFGGATASNNQARYAAVDLAPATRRARQLSLVVWVTTIGSVLGPNLVGPSEPVARALDLPVLVGPYLFSVVGLALATLVMLLFLRPDPLLEARRRSLAGDAQVGPRGSVLEGLRILRRSRVRLVALLTLAVGHAVMVSVMVMTPLHMRHGHAELTVIGLVISLHIVGMFAFSPITGWCVDRFGARWVALAGALTLVVATLLASSSPMGSSSRLTLGLFLLGLGWSGTYVSASSALAATLTLPERASGQGAADMIMSLVAAGAGAIAGVVVDHAGFHWLALTSMAFALVVALAAISTPGLDTRAP</sequence>
<dbReference type="SUPFAM" id="SSF103473">
    <property type="entry name" value="MFS general substrate transporter"/>
    <property type="match status" value="1"/>
</dbReference>
<reference evidence="7 8" key="1">
    <citation type="journal article" date="2013" name="ISME J.">
        <title>A metabolic model for members of the genus Tetrasphaera involved in enhanced biological phosphorus removal.</title>
        <authorList>
            <person name="Kristiansen R."/>
            <person name="Nguyen H.T.T."/>
            <person name="Saunders A.M."/>
            <person name="Nielsen J.L."/>
            <person name="Wimmer R."/>
            <person name="Le V.Q."/>
            <person name="McIlroy S.J."/>
            <person name="Petrovski S."/>
            <person name="Seviour R.J."/>
            <person name="Calteau A."/>
            <person name="Nielsen K.L."/>
            <person name="Nielsen P.H."/>
        </authorList>
    </citation>
    <scope>NUCLEOTIDE SEQUENCE [LARGE SCALE GENOMIC DNA]</scope>
    <source>
        <strain evidence="7 8">Lp2</strain>
    </source>
</reference>